<keyword evidence="1" id="KW-1133">Transmembrane helix</keyword>
<protein>
    <recommendedName>
        <fullName evidence="4">WXG100 family type VII secretion target</fullName>
    </recommendedName>
</protein>
<dbReference type="Proteomes" id="UP000477750">
    <property type="component" value="Unassembled WGS sequence"/>
</dbReference>
<evidence type="ECO:0008006" key="4">
    <source>
        <dbReference type="Google" id="ProtNLM"/>
    </source>
</evidence>
<sequence>MNDLIVNDTADAPPMSELDGARALASAQDLMNSDSGLEYAMNGTVAALDLLAFVANPFKEFLMAGVGFLIEHVDFLREPLEWVAGDPGAINATKDTWNNIAGVLDQAGADLQTEVASLSDWQGEAADAYRQMAADFGCAIQGAGTASSIMGNYMMVMGIWTAVTRGLILELICDFVSRAIMYALAALASSWITLGGSFAAMIGGIVVDAMNVGAKIMKHLTKLGDAMQMLGTRFAKLNEIVADLGRVLSKFSAHKQIDLGFGALGKGTGLKFDQLSSAIKNDLPFPGNGFRSNYQGDNAKDIFDAMGNLWGSGKLPTSGMTNAYNFDVFGKGALGDMLTGYPMTGFKSLLGGVPGAVQDGG</sequence>
<dbReference type="AlphaFoldDB" id="A0A6L5GD28"/>
<name>A0A6L5GD28_9ACTN</name>
<feature type="transmembrane region" description="Helical" evidence="1">
    <location>
        <begin position="179"/>
        <end position="207"/>
    </location>
</feature>
<gene>
    <name evidence="2" type="ORF">GFD30_18175</name>
</gene>
<dbReference type="Gene3D" id="1.10.287.1060">
    <property type="entry name" value="ESAT-6-like"/>
    <property type="match status" value="1"/>
</dbReference>
<dbReference type="InterPro" id="IPR036689">
    <property type="entry name" value="ESAT-6-like_sf"/>
</dbReference>
<evidence type="ECO:0000256" key="1">
    <source>
        <dbReference type="SAM" id="Phobius"/>
    </source>
</evidence>
<dbReference type="RefSeq" id="WP_153026615.1">
    <property type="nucleotide sequence ID" value="NZ_WIAO01000024.1"/>
</dbReference>
<keyword evidence="1" id="KW-0812">Transmembrane</keyword>
<comment type="caution">
    <text evidence="2">The sequence shown here is derived from an EMBL/GenBank/DDBJ whole genome shotgun (WGS) entry which is preliminary data.</text>
</comment>
<evidence type="ECO:0000313" key="3">
    <source>
        <dbReference type="Proteomes" id="UP000477750"/>
    </source>
</evidence>
<dbReference type="SUPFAM" id="SSF140453">
    <property type="entry name" value="EsxAB dimer-like"/>
    <property type="match status" value="1"/>
</dbReference>
<dbReference type="EMBL" id="WIAO01000024">
    <property type="protein sequence ID" value="MQM27481.1"/>
    <property type="molecule type" value="Genomic_DNA"/>
</dbReference>
<keyword evidence="3" id="KW-1185">Reference proteome</keyword>
<proteinExistence type="predicted"/>
<organism evidence="2 3">
    <name type="scientific">Glycomyces albidus</name>
    <dbReference type="NCBI Taxonomy" id="2656774"/>
    <lineage>
        <taxon>Bacteria</taxon>
        <taxon>Bacillati</taxon>
        <taxon>Actinomycetota</taxon>
        <taxon>Actinomycetes</taxon>
        <taxon>Glycomycetales</taxon>
        <taxon>Glycomycetaceae</taxon>
        <taxon>Glycomyces</taxon>
    </lineage>
</organism>
<accession>A0A6L5GD28</accession>
<evidence type="ECO:0000313" key="2">
    <source>
        <dbReference type="EMBL" id="MQM27481.1"/>
    </source>
</evidence>
<reference evidence="2 3" key="1">
    <citation type="submission" date="2019-10" db="EMBL/GenBank/DDBJ databases">
        <title>Glycomyces albidus sp. nov., a novel actinomycete isolated from rhizosphere soil of wheat (Triticum aestivum L.).</title>
        <authorList>
            <person name="Qian L."/>
        </authorList>
    </citation>
    <scope>NUCLEOTIDE SEQUENCE [LARGE SCALE GENOMIC DNA]</scope>
    <source>
        <strain evidence="2 3">NEAU-7082</strain>
    </source>
</reference>
<keyword evidence="1" id="KW-0472">Membrane</keyword>